<dbReference type="EMBL" id="FTOQ01000002">
    <property type="protein sequence ID" value="SIS64185.1"/>
    <property type="molecule type" value="Genomic_DNA"/>
</dbReference>
<gene>
    <name evidence="1" type="ORF">SAMN05421759_1021</name>
</gene>
<organism evidence="1 2">
    <name type="scientific">Roseivivax lentus</name>
    <dbReference type="NCBI Taxonomy" id="633194"/>
    <lineage>
        <taxon>Bacteria</taxon>
        <taxon>Pseudomonadati</taxon>
        <taxon>Pseudomonadota</taxon>
        <taxon>Alphaproteobacteria</taxon>
        <taxon>Rhodobacterales</taxon>
        <taxon>Roseobacteraceae</taxon>
        <taxon>Roseivivax</taxon>
    </lineage>
</organism>
<reference evidence="2" key="1">
    <citation type="submission" date="2017-01" db="EMBL/GenBank/DDBJ databases">
        <authorList>
            <person name="Varghese N."/>
            <person name="Submissions S."/>
        </authorList>
    </citation>
    <scope>NUCLEOTIDE SEQUENCE [LARGE SCALE GENOMIC DNA]</scope>
    <source>
        <strain evidence="2">DSM 29430</strain>
    </source>
</reference>
<dbReference type="AlphaFoldDB" id="A0A1N7KRK8"/>
<keyword evidence="2" id="KW-1185">Reference proteome</keyword>
<name>A0A1N7KRK8_9RHOB</name>
<protein>
    <submittedName>
        <fullName evidence="1">Uncharacterized protein</fullName>
    </submittedName>
</protein>
<accession>A0A1N7KRK8</accession>
<evidence type="ECO:0000313" key="2">
    <source>
        <dbReference type="Proteomes" id="UP000186684"/>
    </source>
</evidence>
<proteinExistence type="predicted"/>
<sequence length="70" mass="8064">MSKAELFSANHASVVRLYMTKTETLLTIHQTPEVCERTQIEDYLLQHFVGQGKVFSKLTIPRHVTQALMF</sequence>
<dbReference type="Proteomes" id="UP000186684">
    <property type="component" value="Unassembled WGS sequence"/>
</dbReference>
<evidence type="ECO:0000313" key="1">
    <source>
        <dbReference type="EMBL" id="SIS64185.1"/>
    </source>
</evidence>